<evidence type="ECO:0000313" key="1">
    <source>
        <dbReference type="EMBL" id="PTE72369.1"/>
    </source>
</evidence>
<organism evidence="1 2">
    <name type="scientific">Staphylococcus devriesei</name>
    <dbReference type="NCBI Taxonomy" id="586733"/>
    <lineage>
        <taxon>Bacteria</taxon>
        <taxon>Bacillati</taxon>
        <taxon>Bacillota</taxon>
        <taxon>Bacilli</taxon>
        <taxon>Bacillales</taxon>
        <taxon>Staphylococcaceae</taxon>
        <taxon>Staphylococcus</taxon>
    </lineage>
</organism>
<dbReference type="EMBL" id="PYZL01000055">
    <property type="protein sequence ID" value="PTE72369.1"/>
    <property type="molecule type" value="Genomic_DNA"/>
</dbReference>
<name>A0A2T4KGE4_9STAP</name>
<protein>
    <submittedName>
        <fullName evidence="1">Uncharacterized protein</fullName>
    </submittedName>
</protein>
<dbReference type="Proteomes" id="UP000242547">
    <property type="component" value="Unassembled WGS sequence"/>
</dbReference>
<reference evidence="1 2" key="1">
    <citation type="journal article" date="2016" name="Front. Microbiol.">
        <title>Comprehensive Phylogenetic Analysis of Bovine Non-aureus Staphylococci Species Based on Whole-Genome Sequencing.</title>
        <authorList>
            <person name="Naushad S."/>
            <person name="Barkema H.W."/>
            <person name="Luby C."/>
            <person name="Condas L.A."/>
            <person name="Nobrega D.B."/>
            <person name="Carson D.A."/>
            <person name="De Buck J."/>
        </authorList>
    </citation>
    <scope>NUCLEOTIDE SEQUENCE [LARGE SCALE GENOMIC DNA]</scope>
    <source>
        <strain evidence="1 2">SNUC 761</strain>
    </source>
</reference>
<sequence>MEFNHELEMKLRNALKAKNEDSFYFITKPETSKEIWNITAAALTAIEYKYPEKRQEIFTFLDKYSEPLTFETKPEYELDNQLIKEFSEELDSILKDVK</sequence>
<evidence type="ECO:0000313" key="2">
    <source>
        <dbReference type="Proteomes" id="UP000242547"/>
    </source>
</evidence>
<dbReference type="RefSeq" id="WP_107506189.1">
    <property type="nucleotide sequence ID" value="NZ_PYZL01000055.1"/>
</dbReference>
<comment type="caution">
    <text evidence="1">The sequence shown here is derived from an EMBL/GenBank/DDBJ whole genome shotgun (WGS) entry which is preliminary data.</text>
</comment>
<gene>
    <name evidence="1" type="ORF">BUY44_08170</name>
</gene>
<proteinExistence type="predicted"/>
<dbReference type="AlphaFoldDB" id="A0A2T4KGE4"/>
<accession>A0A2T4KGE4</accession>